<feature type="transmembrane region" description="Helical" evidence="3">
    <location>
        <begin position="110"/>
        <end position="133"/>
    </location>
</feature>
<dbReference type="GO" id="GO:0016020">
    <property type="term" value="C:membrane"/>
    <property type="evidence" value="ECO:0007669"/>
    <property type="project" value="InterPro"/>
</dbReference>
<name>A0A6F8T098_9GAMM</name>
<evidence type="ECO:0000256" key="1">
    <source>
        <dbReference type="ARBA" id="ARBA00022679"/>
    </source>
</evidence>
<evidence type="ECO:0000256" key="2">
    <source>
        <dbReference type="RuleBase" id="RU003750"/>
    </source>
</evidence>
<dbReference type="Proteomes" id="UP000502894">
    <property type="component" value="Chromosome"/>
</dbReference>
<keyword evidence="3" id="KW-1133">Transmembrane helix</keyword>
<feature type="transmembrane region" description="Helical" evidence="3">
    <location>
        <begin position="21"/>
        <end position="46"/>
    </location>
</feature>
<protein>
    <recommendedName>
        <fullName evidence="6">Cytochrome oxidase-like protein</fullName>
    </recommendedName>
</protein>
<accession>A0A6F8T098</accession>
<dbReference type="PROSITE" id="PS00379">
    <property type="entry name" value="CDP_ALCOHOL_P_TRANSF"/>
    <property type="match status" value="1"/>
</dbReference>
<evidence type="ECO:0000313" key="4">
    <source>
        <dbReference type="EMBL" id="BCA93859.1"/>
    </source>
</evidence>
<dbReference type="Gene3D" id="1.20.120.1760">
    <property type="match status" value="1"/>
</dbReference>
<dbReference type="InterPro" id="IPR043130">
    <property type="entry name" value="CDP-OH_PTrfase_TM_dom"/>
</dbReference>
<dbReference type="GO" id="GO:0008654">
    <property type="term" value="P:phospholipid biosynthetic process"/>
    <property type="evidence" value="ECO:0007669"/>
    <property type="project" value="InterPro"/>
</dbReference>
<dbReference type="RefSeq" id="WP_173235732.1">
    <property type="nucleotide sequence ID" value="NZ_AP022839.1"/>
</dbReference>
<dbReference type="Pfam" id="PF01066">
    <property type="entry name" value="CDP-OH_P_transf"/>
    <property type="match status" value="1"/>
</dbReference>
<gene>
    <name evidence="4" type="ORF">TUM19329_02200</name>
</gene>
<comment type="similarity">
    <text evidence="2">Belongs to the CDP-alcohol phosphatidyltransferase class-I family.</text>
</comment>
<evidence type="ECO:0000256" key="3">
    <source>
        <dbReference type="SAM" id="Phobius"/>
    </source>
</evidence>
<sequence>MLEQTLRNYYQRAFVDPIIPYVGQYITPLSVTWISGFFGLLFLPFLLLDKPFMAICCLLISGYLDTVDGSLARYQNQTSDFGSAMDIVIDRLVEFATLFAFYLFNPARALWIILMLGSILFCITSFLVVGIFTNNSSHKSFHYSAGLMERAKAFIFFITMVLLPNAFSILAAFFCFLVCLTALIRIIEFKKQQMKPLFYTK</sequence>
<reference evidence="4" key="1">
    <citation type="journal article" date="2020" name="Microbiol. Resour. Announc.">
        <title>Complete Genome Sequence of Novel Psychrotolerant Legionella Strain TUM19329, Isolated from Antarctic Lake Sediment.</title>
        <authorList>
            <person name="Shimada S."/>
            <person name="Nakai R."/>
            <person name="Aoki K."/>
            <person name="Shimoeda N."/>
            <person name="Ohno G."/>
            <person name="Miyazaki Y."/>
            <person name="Kudoh S."/>
            <person name="Imura S."/>
            <person name="Watanabe K."/>
            <person name="Ishii Y."/>
            <person name="Tateda K."/>
        </authorList>
    </citation>
    <scope>NUCLEOTIDE SEQUENCE [LARGE SCALE GENOMIC DNA]</scope>
    <source>
        <strain evidence="4">TUM19329</strain>
    </source>
</reference>
<feature type="transmembrane region" description="Helical" evidence="3">
    <location>
        <begin position="84"/>
        <end position="104"/>
    </location>
</feature>
<dbReference type="EMBL" id="AP022839">
    <property type="protein sequence ID" value="BCA93859.1"/>
    <property type="molecule type" value="Genomic_DNA"/>
</dbReference>
<dbReference type="KEGG" id="lant:TUM19329_02200"/>
<keyword evidence="5" id="KW-1185">Reference proteome</keyword>
<feature type="transmembrane region" description="Helical" evidence="3">
    <location>
        <begin position="154"/>
        <end position="187"/>
    </location>
</feature>
<keyword evidence="1 2" id="KW-0808">Transferase</keyword>
<organism evidence="4 5">
    <name type="scientific">Legionella antarctica</name>
    <dbReference type="NCBI Taxonomy" id="2708020"/>
    <lineage>
        <taxon>Bacteria</taxon>
        <taxon>Pseudomonadati</taxon>
        <taxon>Pseudomonadota</taxon>
        <taxon>Gammaproteobacteria</taxon>
        <taxon>Legionellales</taxon>
        <taxon>Legionellaceae</taxon>
        <taxon>Legionella</taxon>
    </lineage>
</organism>
<dbReference type="AlphaFoldDB" id="A0A6F8T098"/>
<dbReference type="InterPro" id="IPR000462">
    <property type="entry name" value="CDP-OH_P_trans"/>
</dbReference>
<keyword evidence="3" id="KW-0472">Membrane</keyword>
<dbReference type="GO" id="GO:0016780">
    <property type="term" value="F:phosphotransferase activity, for other substituted phosphate groups"/>
    <property type="evidence" value="ECO:0007669"/>
    <property type="project" value="InterPro"/>
</dbReference>
<dbReference type="InterPro" id="IPR048254">
    <property type="entry name" value="CDP_ALCOHOL_P_TRANSF_CS"/>
</dbReference>
<evidence type="ECO:0008006" key="6">
    <source>
        <dbReference type="Google" id="ProtNLM"/>
    </source>
</evidence>
<proteinExistence type="inferred from homology"/>
<evidence type="ECO:0000313" key="5">
    <source>
        <dbReference type="Proteomes" id="UP000502894"/>
    </source>
</evidence>
<keyword evidence="3" id="KW-0812">Transmembrane</keyword>